<evidence type="ECO:0000313" key="2">
    <source>
        <dbReference type="Proteomes" id="UP001223261"/>
    </source>
</evidence>
<gene>
    <name evidence="1" type="ORF">PYH69_09605</name>
</gene>
<evidence type="ECO:0000313" key="1">
    <source>
        <dbReference type="EMBL" id="WHI59011.1"/>
    </source>
</evidence>
<accession>A0AAX3W1R4</accession>
<reference evidence="1" key="1">
    <citation type="journal article" date="2023" name="Antibiotics">
        <title>Prevalence and Molecular Characterization of Methicillin-Resistant Staphylococci (MRS) and Mammaliicocci (MRM) in Dromedary Camels from Algeria: First Detection of SCCmec-mecC Hybrid in Methicillin-Resistant Mammaliicoccus lentus.</title>
        <authorList>
            <person name="Belhout C."/>
            <person name="Boyen F."/>
            <person name="Vereecke N."/>
            <person name="Theuns S."/>
            <person name="Taibi N."/>
            <person name="Stegger M."/>
            <person name="de la Fe-Rodriguez P.Y."/>
            <person name="Bouayad L."/>
            <person name="Elgroud R."/>
            <person name="Butaye P."/>
        </authorList>
    </citation>
    <scope>NUCLEOTIDE SEQUENCE</scope>
    <source>
        <strain evidence="1">7048</strain>
    </source>
</reference>
<sequence length="145" mass="17027">MAKVVDLNREDMKVLEGYIKNVDKLRLRLKVRKLEILDNPIIDNPGSGKPNLPSSPVEREIMMCLKDTYYNNLSKIIDAVDNIYNNADDDVQEIMKLKYWEPKPGIETWQQLAEYKHYSKTSILRVRESYLKDLANQIDYINSDF</sequence>
<dbReference type="EMBL" id="CP118848">
    <property type="protein sequence ID" value="WHI59011.1"/>
    <property type="molecule type" value="Genomic_DNA"/>
</dbReference>
<protein>
    <submittedName>
        <fullName evidence="1">Transcriptional regulator</fullName>
    </submittedName>
</protein>
<dbReference type="NCBIfam" id="TIGR01636">
    <property type="entry name" value="phage_rinA"/>
    <property type="match status" value="1"/>
</dbReference>
<name>A0AAX3W1R4_MAMLE</name>
<dbReference type="RefSeq" id="WP_239734105.1">
    <property type="nucleotide sequence ID" value="NZ_CP118848.1"/>
</dbReference>
<dbReference type="Proteomes" id="UP001223261">
    <property type="component" value="Chromosome"/>
</dbReference>
<dbReference type="InterPro" id="IPR006523">
    <property type="entry name" value="RinA"/>
</dbReference>
<dbReference type="AlphaFoldDB" id="A0AAX3W1R4"/>
<organism evidence="1 2">
    <name type="scientific">Mammaliicoccus lentus</name>
    <name type="common">Staphylococcus lentus</name>
    <dbReference type="NCBI Taxonomy" id="42858"/>
    <lineage>
        <taxon>Bacteria</taxon>
        <taxon>Bacillati</taxon>
        <taxon>Bacillota</taxon>
        <taxon>Bacilli</taxon>
        <taxon>Bacillales</taxon>
        <taxon>Staphylococcaceae</taxon>
        <taxon>Mammaliicoccus</taxon>
    </lineage>
</organism>
<proteinExistence type="predicted"/>